<evidence type="ECO:0000256" key="7">
    <source>
        <dbReference type="ARBA" id="ARBA00022989"/>
    </source>
</evidence>
<dbReference type="EMBL" id="FUFT01000002">
    <property type="protein sequence ID" value="SJL83033.1"/>
    <property type="molecule type" value="Genomic_DNA"/>
</dbReference>
<evidence type="ECO:0000256" key="9">
    <source>
        <dbReference type="ARBA" id="ARBA00023224"/>
    </source>
</evidence>
<dbReference type="CDD" id="cd12912">
    <property type="entry name" value="PDC2_MCP_like"/>
    <property type="match status" value="1"/>
</dbReference>
<keyword evidence="9 11" id="KW-0807">Transducer</keyword>
<keyword evidence="8 12" id="KW-0472">Membrane</keyword>
<evidence type="ECO:0000259" key="14">
    <source>
        <dbReference type="PROSITE" id="PS50885"/>
    </source>
</evidence>
<comment type="similarity">
    <text evidence="10">Belongs to the methyl-accepting chemotaxis (MCP) protein family.</text>
</comment>
<keyword evidence="6 12" id="KW-0812">Transmembrane</keyword>
<dbReference type="Proteomes" id="UP000189475">
    <property type="component" value="Unassembled WGS sequence"/>
</dbReference>
<dbReference type="AlphaFoldDB" id="A0A1R4B2A7"/>
<dbReference type="Pfam" id="PF00015">
    <property type="entry name" value="MCPsignal"/>
    <property type="match status" value="1"/>
</dbReference>
<keyword evidence="16" id="KW-1185">Reference proteome</keyword>
<dbReference type="STRING" id="1918946.VPAL9027_00981"/>
<sequence length="654" mass="71531">MKIKTKLILAFSVAVIIPAGILASLSIFEATTVAKEQFKKATYKEILQVDRAFTMFFANAKRNIGYLATLPLNKEHIPQSPKFSSQEYVDSFSGWNSLQGKSSDLWNKFESFAKSHRNLAYVYTGREDGGYIEWPGSNFTKPFDPRVRPWYKAAMAADGEPVITNAYYWAGDDATYIAIAQALKNAQGKPIGVTSFDVSVNELTDIVKNITIGEKGFIVLIEKNNNILVDALHPDNTFKPVSKVDTPFFNLLDKNPRGLFETTRDGVDYFGQVITSEALGWHFVAMVPQAEVYAAAKKQMYVTIAVTVPLALLFIIMAVYVARAITSQINNVTSVLQQISQGHGDLTVKLDSSGKDEVGELSTAFNGFVDKLANLITEVVSLSTQLKVMSEATTTKAHQWQDDSRQQLEKVTLVTEAISEMSKATAEIASNSEQAASVAEEGALACNDGKVVVESTRESIETLATEVSNTNEIIGKLNDNSQHITAIITTIQGIAEQTNLLALNAAIEAARAGEHGRGFAVVADEVRNLSQKTTSSTEEIQNMIQELQSTTHQAASVMQNSKTMTDSAVEQANVASESLSRLSHAIDQIKGTSIQIATATEEQSCVCEDITVNTNQINDIANQLTHEAQGQLDSAEEFRRLSDKMYDLVGKFKV</sequence>
<gene>
    <name evidence="15" type="primary">pctB_2</name>
    <name evidence="15" type="ORF">VPAL9027_00981</name>
</gene>
<comment type="subcellular location">
    <subcellularLocation>
        <location evidence="1">Cell inner membrane</location>
    </subcellularLocation>
    <subcellularLocation>
        <location evidence="2">Cell membrane</location>
        <topology evidence="2">Multi-pass membrane protein</topology>
    </subcellularLocation>
</comment>
<feature type="transmembrane region" description="Helical" evidence="12">
    <location>
        <begin position="300"/>
        <end position="322"/>
    </location>
</feature>
<evidence type="ECO:0000256" key="3">
    <source>
        <dbReference type="ARBA" id="ARBA00022475"/>
    </source>
</evidence>
<organism evidence="15 16">
    <name type="scientific">Vibrio palustris</name>
    <dbReference type="NCBI Taxonomy" id="1918946"/>
    <lineage>
        <taxon>Bacteria</taxon>
        <taxon>Pseudomonadati</taxon>
        <taxon>Pseudomonadota</taxon>
        <taxon>Gammaproteobacteria</taxon>
        <taxon>Vibrionales</taxon>
        <taxon>Vibrionaceae</taxon>
        <taxon>Vibrio</taxon>
    </lineage>
</organism>
<evidence type="ECO:0000256" key="2">
    <source>
        <dbReference type="ARBA" id="ARBA00004651"/>
    </source>
</evidence>
<dbReference type="Gene3D" id="3.30.450.20">
    <property type="entry name" value="PAS domain"/>
    <property type="match status" value="2"/>
</dbReference>
<evidence type="ECO:0000256" key="4">
    <source>
        <dbReference type="ARBA" id="ARBA00022481"/>
    </source>
</evidence>
<dbReference type="GO" id="GO:0007165">
    <property type="term" value="P:signal transduction"/>
    <property type="evidence" value="ECO:0007669"/>
    <property type="project" value="UniProtKB-KW"/>
</dbReference>
<dbReference type="PROSITE" id="PS50111">
    <property type="entry name" value="CHEMOTAXIS_TRANSDUC_2"/>
    <property type="match status" value="1"/>
</dbReference>
<feature type="domain" description="HAMP" evidence="14">
    <location>
        <begin position="323"/>
        <end position="377"/>
    </location>
</feature>
<evidence type="ECO:0000256" key="5">
    <source>
        <dbReference type="ARBA" id="ARBA00022500"/>
    </source>
</evidence>
<dbReference type="SUPFAM" id="SSF58104">
    <property type="entry name" value="Methyl-accepting chemotaxis protein (MCP) signaling domain"/>
    <property type="match status" value="1"/>
</dbReference>
<protein>
    <submittedName>
        <fullName evidence="15">Methyl-accepting chemotaxis protein PctB</fullName>
    </submittedName>
</protein>
<dbReference type="OrthoDB" id="9781845at2"/>
<evidence type="ECO:0000256" key="6">
    <source>
        <dbReference type="ARBA" id="ARBA00022692"/>
    </source>
</evidence>
<dbReference type="CDD" id="cd06225">
    <property type="entry name" value="HAMP"/>
    <property type="match status" value="1"/>
</dbReference>
<dbReference type="FunFam" id="1.10.287.950:FF:000001">
    <property type="entry name" value="Methyl-accepting chemotaxis sensory transducer"/>
    <property type="match status" value="1"/>
</dbReference>
<dbReference type="Pfam" id="PF02743">
    <property type="entry name" value="dCache_1"/>
    <property type="match status" value="1"/>
</dbReference>
<reference evidence="15 16" key="1">
    <citation type="submission" date="2017-02" db="EMBL/GenBank/DDBJ databases">
        <authorList>
            <person name="Peterson S.W."/>
        </authorList>
    </citation>
    <scope>NUCLEOTIDE SEQUENCE [LARGE SCALE GENOMIC DNA]</scope>
    <source>
        <strain evidence="15 16">CECT 9027</strain>
    </source>
</reference>
<dbReference type="InterPro" id="IPR029151">
    <property type="entry name" value="Sensor-like_sf"/>
</dbReference>
<dbReference type="SMART" id="SM00304">
    <property type="entry name" value="HAMP"/>
    <property type="match status" value="1"/>
</dbReference>
<dbReference type="InterPro" id="IPR004089">
    <property type="entry name" value="MCPsignal_dom"/>
</dbReference>
<dbReference type="CDD" id="cd11386">
    <property type="entry name" value="MCP_signal"/>
    <property type="match status" value="1"/>
</dbReference>
<evidence type="ECO:0000256" key="12">
    <source>
        <dbReference type="SAM" id="Phobius"/>
    </source>
</evidence>
<dbReference type="GO" id="GO:0006935">
    <property type="term" value="P:chemotaxis"/>
    <property type="evidence" value="ECO:0007669"/>
    <property type="project" value="UniProtKB-KW"/>
</dbReference>
<keyword evidence="7 12" id="KW-1133">Transmembrane helix</keyword>
<dbReference type="SUPFAM" id="SSF103190">
    <property type="entry name" value="Sensory domain-like"/>
    <property type="match status" value="1"/>
</dbReference>
<evidence type="ECO:0000259" key="13">
    <source>
        <dbReference type="PROSITE" id="PS50111"/>
    </source>
</evidence>
<keyword evidence="5" id="KW-0145">Chemotaxis</keyword>
<evidence type="ECO:0000313" key="16">
    <source>
        <dbReference type="Proteomes" id="UP000189475"/>
    </source>
</evidence>
<evidence type="ECO:0000256" key="11">
    <source>
        <dbReference type="PROSITE-ProRule" id="PRU00284"/>
    </source>
</evidence>
<keyword evidence="3" id="KW-1003">Cell membrane</keyword>
<evidence type="ECO:0000256" key="8">
    <source>
        <dbReference type="ARBA" id="ARBA00023136"/>
    </source>
</evidence>
<evidence type="ECO:0000313" key="15">
    <source>
        <dbReference type="EMBL" id="SJL83033.1"/>
    </source>
</evidence>
<dbReference type="Pfam" id="PF00672">
    <property type="entry name" value="HAMP"/>
    <property type="match status" value="1"/>
</dbReference>
<dbReference type="Gene3D" id="1.10.287.950">
    <property type="entry name" value="Methyl-accepting chemotaxis protein"/>
    <property type="match status" value="1"/>
</dbReference>
<evidence type="ECO:0000256" key="1">
    <source>
        <dbReference type="ARBA" id="ARBA00004533"/>
    </source>
</evidence>
<evidence type="ECO:0000256" key="10">
    <source>
        <dbReference type="ARBA" id="ARBA00029447"/>
    </source>
</evidence>
<name>A0A1R4B2A7_9VIBR</name>
<dbReference type="RefSeq" id="WP_077312868.1">
    <property type="nucleotide sequence ID" value="NZ_AP024887.1"/>
</dbReference>
<keyword evidence="4" id="KW-0488">Methylation</keyword>
<proteinExistence type="inferred from homology"/>
<dbReference type="PANTHER" id="PTHR32089:SF39">
    <property type="entry name" value="METHYL-ACCEPTING CHEMOTAXIS PROTEIN HLYB"/>
    <property type="match status" value="1"/>
</dbReference>
<feature type="domain" description="Methyl-accepting transducer" evidence="13">
    <location>
        <begin position="382"/>
        <end position="618"/>
    </location>
</feature>
<dbReference type="InterPro" id="IPR003660">
    <property type="entry name" value="HAMP_dom"/>
</dbReference>
<dbReference type="SMART" id="SM00283">
    <property type="entry name" value="MA"/>
    <property type="match status" value="1"/>
</dbReference>
<dbReference type="InterPro" id="IPR033479">
    <property type="entry name" value="dCache_1"/>
</dbReference>
<dbReference type="PANTHER" id="PTHR32089">
    <property type="entry name" value="METHYL-ACCEPTING CHEMOTAXIS PROTEIN MCPB"/>
    <property type="match status" value="1"/>
</dbReference>
<dbReference type="PROSITE" id="PS50885">
    <property type="entry name" value="HAMP"/>
    <property type="match status" value="1"/>
</dbReference>
<accession>A0A1R4B2A7</accession>
<dbReference type="GO" id="GO:0005886">
    <property type="term" value="C:plasma membrane"/>
    <property type="evidence" value="ECO:0007669"/>
    <property type="project" value="UniProtKB-SubCell"/>
</dbReference>
<dbReference type="CDD" id="cd18773">
    <property type="entry name" value="PDC1_HK_sensor"/>
    <property type="match status" value="1"/>
</dbReference>